<organism evidence="1">
    <name type="scientific">Medicago truncatula</name>
    <name type="common">Barrel medic</name>
    <name type="synonym">Medicago tribuloides</name>
    <dbReference type="NCBI Taxonomy" id="3880"/>
    <lineage>
        <taxon>Eukaryota</taxon>
        <taxon>Viridiplantae</taxon>
        <taxon>Streptophyta</taxon>
        <taxon>Embryophyta</taxon>
        <taxon>Tracheophyta</taxon>
        <taxon>Spermatophyta</taxon>
        <taxon>Magnoliopsida</taxon>
        <taxon>eudicotyledons</taxon>
        <taxon>Gunneridae</taxon>
        <taxon>Pentapetalae</taxon>
        <taxon>rosids</taxon>
        <taxon>fabids</taxon>
        <taxon>Fabales</taxon>
        <taxon>Fabaceae</taxon>
        <taxon>Papilionoideae</taxon>
        <taxon>50 kb inversion clade</taxon>
        <taxon>NPAAA clade</taxon>
        <taxon>Hologalegina</taxon>
        <taxon>IRL clade</taxon>
        <taxon>Trifolieae</taxon>
        <taxon>Medicago</taxon>
    </lineage>
</organism>
<proteinExistence type="predicted"/>
<dbReference type="EMBL" id="PSQE01000003">
    <property type="protein sequence ID" value="RHN65917.1"/>
    <property type="molecule type" value="Genomic_DNA"/>
</dbReference>
<reference evidence="1" key="1">
    <citation type="journal article" date="2018" name="Nat. Plants">
        <title>Whole-genome landscape of Medicago truncatula symbiotic genes.</title>
        <authorList>
            <person name="Pecrix Y."/>
            <person name="Gamas P."/>
            <person name="Carrere S."/>
        </authorList>
    </citation>
    <scope>NUCLEOTIDE SEQUENCE</scope>
    <source>
        <tissue evidence="1">Leaves</tissue>
    </source>
</reference>
<evidence type="ECO:0000313" key="1">
    <source>
        <dbReference type="EMBL" id="RHN65917.1"/>
    </source>
</evidence>
<dbReference type="Proteomes" id="UP000265566">
    <property type="component" value="Chromosome 3"/>
</dbReference>
<dbReference type="Gramene" id="rna13813">
    <property type="protein sequence ID" value="RHN65917.1"/>
    <property type="gene ID" value="gene13813"/>
</dbReference>
<gene>
    <name evidence="1" type="ORF">MtrunA17_Chr3g0085121</name>
</gene>
<sequence length="56" mass="6385">MAEVVVGQAFLSPIIQLIYERLASTDFRDYLNDGLVKKLEITLKSINKVLDDEETE</sequence>
<comment type="caution">
    <text evidence="1">The sequence shown here is derived from an EMBL/GenBank/DDBJ whole genome shotgun (WGS) entry which is preliminary data.</text>
</comment>
<name>A0A396ISK0_MEDTR</name>
<accession>A0A396ISK0</accession>
<dbReference type="AlphaFoldDB" id="A0A396ISK0"/>
<protein>
    <submittedName>
        <fullName evidence="1">Uncharacterized protein</fullName>
    </submittedName>
</protein>